<dbReference type="Gene3D" id="3.40.250.10">
    <property type="entry name" value="Rhodanese-like domain"/>
    <property type="match status" value="1"/>
</dbReference>
<reference evidence="2" key="1">
    <citation type="journal article" date="2014" name="Front. Microbiol.">
        <title>High frequency of phylogenetically diverse reductive dehalogenase-homologous genes in deep subseafloor sedimentary metagenomes.</title>
        <authorList>
            <person name="Kawai M."/>
            <person name="Futagami T."/>
            <person name="Toyoda A."/>
            <person name="Takaki Y."/>
            <person name="Nishi S."/>
            <person name="Hori S."/>
            <person name="Arai W."/>
            <person name="Tsubouchi T."/>
            <person name="Morono Y."/>
            <person name="Uchiyama I."/>
            <person name="Ito T."/>
            <person name="Fujiyama A."/>
            <person name="Inagaki F."/>
            <person name="Takami H."/>
        </authorList>
    </citation>
    <scope>NUCLEOTIDE SEQUENCE</scope>
    <source>
        <strain evidence="2">Expedition CK06-06</strain>
    </source>
</reference>
<comment type="caution">
    <text evidence="2">The sequence shown here is derived from an EMBL/GenBank/DDBJ whole genome shotgun (WGS) entry which is preliminary data.</text>
</comment>
<dbReference type="PROSITE" id="PS50206">
    <property type="entry name" value="RHODANESE_3"/>
    <property type="match status" value="1"/>
</dbReference>
<name>X0TUP8_9ZZZZ</name>
<gene>
    <name evidence="2" type="ORF">S01H1_18979</name>
</gene>
<feature type="non-terminal residue" evidence="2">
    <location>
        <position position="72"/>
    </location>
</feature>
<feature type="domain" description="Rhodanese" evidence="1">
    <location>
        <begin position="23"/>
        <end position="63"/>
    </location>
</feature>
<dbReference type="Pfam" id="PF00581">
    <property type="entry name" value="Rhodanese"/>
    <property type="match status" value="1"/>
</dbReference>
<dbReference type="EMBL" id="BARS01010202">
    <property type="protein sequence ID" value="GAF90921.1"/>
    <property type="molecule type" value="Genomic_DNA"/>
</dbReference>
<accession>X0TUP8</accession>
<proteinExistence type="predicted"/>
<sequence>MLEKKKLQKISGISTEELLNKLENSDFQLVDVRPMEAYNGWKLKNEIRGGHIKGARSVPFKWLNYIDWIEIV</sequence>
<protein>
    <recommendedName>
        <fullName evidence="1">Rhodanese domain-containing protein</fullName>
    </recommendedName>
</protein>
<dbReference type="SUPFAM" id="SSF52821">
    <property type="entry name" value="Rhodanese/Cell cycle control phosphatase"/>
    <property type="match status" value="1"/>
</dbReference>
<evidence type="ECO:0000313" key="2">
    <source>
        <dbReference type="EMBL" id="GAF90921.1"/>
    </source>
</evidence>
<organism evidence="2">
    <name type="scientific">marine sediment metagenome</name>
    <dbReference type="NCBI Taxonomy" id="412755"/>
    <lineage>
        <taxon>unclassified sequences</taxon>
        <taxon>metagenomes</taxon>
        <taxon>ecological metagenomes</taxon>
    </lineage>
</organism>
<dbReference type="InterPro" id="IPR036873">
    <property type="entry name" value="Rhodanese-like_dom_sf"/>
</dbReference>
<dbReference type="InterPro" id="IPR001763">
    <property type="entry name" value="Rhodanese-like_dom"/>
</dbReference>
<dbReference type="AlphaFoldDB" id="X0TUP8"/>
<evidence type="ECO:0000259" key="1">
    <source>
        <dbReference type="PROSITE" id="PS50206"/>
    </source>
</evidence>